<evidence type="ECO:0000313" key="2">
    <source>
        <dbReference type="Proteomes" id="UP000199502"/>
    </source>
</evidence>
<dbReference type="STRING" id="336292.SAMN05660710_01576"/>
<dbReference type="AlphaFoldDB" id="A0A1G5FVZ6"/>
<dbReference type="EMBL" id="FMVT01000004">
    <property type="protein sequence ID" value="SCY43010.1"/>
    <property type="molecule type" value="Genomic_DNA"/>
</dbReference>
<keyword evidence="2" id="KW-1185">Reference proteome</keyword>
<evidence type="ECO:0008006" key="3">
    <source>
        <dbReference type="Google" id="ProtNLM"/>
    </source>
</evidence>
<organism evidence="1 2">
    <name type="scientific">Paracoccus tibetensis</name>
    <dbReference type="NCBI Taxonomy" id="336292"/>
    <lineage>
        <taxon>Bacteria</taxon>
        <taxon>Pseudomonadati</taxon>
        <taxon>Pseudomonadota</taxon>
        <taxon>Alphaproteobacteria</taxon>
        <taxon>Rhodobacterales</taxon>
        <taxon>Paracoccaceae</taxon>
        <taxon>Paracoccus</taxon>
    </lineage>
</organism>
<name>A0A1G5FVZ6_9RHOB</name>
<dbReference type="Gene3D" id="3.30.310.50">
    <property type="entry name" value="Alpha-D-phosphohexomutase, C-terminal domain"/>
    <property type="match status" value="1"/>
</dbReference>
<gene>
    <name evidence="1" type="ORF">SAMN05660710_01576</name>
</gene>
<proteinExistence type="predicted"/>
<dbReference type="Proteomes" id="UP000199502">
    <property type="component" value="Unassembled WGS sequence"/>
</dbReference>
<sequence>MKTNAIFPTARPAALRGTMAKHFSHKISVTDAATRAEFRFDDGLATLAEVPEGLALTVEAADAATQVQLQDVLERHLLRFAHREAPAPLVWSPA</sequence>
<reference evidence="1 2" key="1">
    <citation type="submission" date="2016-10" db="EMBL/GenBank/DDBJ databases">
        <authorList>
            <person name="de Groot N.N."/>
        </authorList>
    </citation>
    <scope>NUCLEOTIDE SEQUENCE [LARGE SCALE GENOMIC DNA]</scope>
    <source>
        <strain evidence="1 2">CGMCC 1.8925</strain>
    </source>
</reference>
<dbReference type="RefSeq" id="WP_090742170.1">
    <property type="nucleotide sequence ID" value="NZ_FMVT01000004.1"/>
</dbReference>
<protein>
    <recommendedName>
        <fullName evidence="3">DUF2218 domain-containing protein</fullName>
    </recommendedName>
</protein>
<dbReference type="InterPro" id="IPR014543">
    <property type="entry name" value="UCP028291"/>
</dbReference>
<accession>A0A1G5FVZ6</accession>
<evidence type="ECO:0000313" key="1">
    <source>
        <dbReference type="EMBL" id="SCY43010.1"/>
    </source>
</evidence>
<dbReference type="OrthoDB" id="9806511at2"/>
<dbReference type="Pfam" id="PF09981">
    <property type="entry name" value="DUF2218"/>
    <property type="match status" value="1"/>
</dbReference>